<evidence type="ECO:0000259" key="4">
    <source>
        <dbReference type="PROSITE" id="PS50893"/>
    </source>
</evidence>
<dbReference type="Gene3D" id="3.40.50.300">
    <property type="entry name" value="P-loop containing nucleotide triphosphate hydrolases"/>
    <property type="match status" value="1"/>
</dbReference>
<evidence type="ECO:0000256" key="3">
    <source>
        <dbReference type="ARBA" id="ARBA00022840"/>
    </source>
</evidence>
<dbReference type="OrthoDB" id="2290519at2"/>
<dbReference type="PANTHER" id="PTHR42939:SF1">
    <property type="entry name" value="ABC TRANSPORTER ATP-BINDING PROTEIN ALBC-RELATED"/>
    <property type="match status" value="1"/>
</dbReference>
<dbReference type="GO" id="GO:0016887">
    <property type="term" value="F:ATP hydrolysis activity"/>
    <property type="evidence" value="ECO:0007669"/>
    <property type="project" value="InterPro"/>
</dbReference>
<accession>A0A4R9K5P3</accession>
<dbReference type="PROSITE" id="PS50893">
    <property type="entry name" value="ABC_TRANSPORTER_2"/>
    <property type="match status" value="1"/>
</dbReference>
<dbReference type="InterPro" id="IPR003593">
    <property type="entry name" value="AAA+_ATPase"/>
</dbReference>
<evidence type="ECO:0000256" key="1">
    <source>
        <dbReference type="ARBA" id="ARBA00022448"/>
    </source>
</evidence>
<dbReference type="InterPro" id="IPR027417">
    <property type="entry name" value="P-loop_NTPase"/>
</dbReference>
<keyword evidence="2" id="KW-0547">Nucleotide-binding</keyword>
<keyword evidence="1" id="KW-0813">Transport</keyword>
<dbReference type="AlphaFoldDB" id="A0A4R9K5P3"/>
<name>A0A4R9K5P3_9LEPT</name>
<keyword evidence="3 5" id="KW-0067">ATP-binding</keyword>
<evidence type="ECO:0000313" key="6">
    <source>
        <dbReference type="Proteomes" id="UP000297762"/>
    </source>
</evidence>
<evidence type="ECO:0000256" key="2">
    <source>
        <dbReference type="ARBA" id="ARBA00022741"/>
    </source>
</evidence>
<comment type="caution">
    <text evidence="5">The sequence shown here is derived from an EMBL/GenBank/DDBJ whole genome shotgun (WGS) entry which is preliminary data.</text>
</comment>
<dbReference type="RefSeq" id="WP_135649693.1">
    <property type="nucleotide sequence ID" value="NZ_RQGF01000028.1"/>
</dbReference>
<dbReference type="EMBL" id="RQGF01000028">
    <property type="protein sequence ID" value="TGL60521.1"/>
    <property type="molecule type" value="Genomic_DNA"/>
</dbReference>
<dbReference type="Pfam" id="PF00005">
    <property type="entry name" value="ABC_tran"/>
    <property type="match status" value="1"/>
</dbReference>
<dbReference type="InterPro" id="IPR051782">
    <property type="entry name" value="ABC_Transporter_VariousFunc"/>
</dbReference>
<dbReference type="SUPFAM" id="SSF52540">
    <property type="entry name" value="P-loop containing nucleoside triphosphate hydrolases"/>
    <property type="match status" value="1"/>
</dbReference>
<keyword evidence="6" id="KW-1185">Reference proteome</keyword>
<dbReference type="SMART" id="SM00382">
    <property type="entry name" value="AAA"/>
    <property type="match status" value="1"/>
</dbReference>
<dbReference type="PANTHER" id="PTHR42939">
    <property type="entry name" value="ABC TRANSPORTER ATP-BINDING PROTEIN ALBC-RELATED"/>
    <property type="match status" value="1"/>
</dbReference>
<proteinExistence type="predicted"/>
<evidence type="ECO:0000313" key="5">
    <source>
        <dbReference type="EMBL" id="TGL60521.1"/>
    </source>
</evidence>
<dbReference type="Proteomes" id="UP000297762">
    <property type="component" value="Unassembled WGS sequence"/>
</dbReference>
<organism evidence="5 6">
    <name type="scientific">Leptospira sarikeiensis</name>
    <dbReference type="NCBI Taxonomy" id="2484943"/>
    <lineage>
        <taxon>Bacteria</taxon>
        <taxon>Pseudomonadati</taxon>
        <taxon>Spirochaetota</taxon>
        <taxon>Spirochaetia</taxon>
        <taxon>Leptospirales</taxon>
        <taxon>Leptospiraceae</taxon>
        <taxon>Leptospira</taxon>
    </lineage>
</organism>
<feature type="domain" description="ABC transporter" evidence="4">
    <location>
        <begin position="11"/>
        <end position="207"/>
    </location>
</feature>
<gene>
    <name evidence="5" type="ORF">EHQ64_11830</name>
</gene>
<sequence length="208" mass="23387">MVSQQTSVPVLECSGLSYNIGRKSVLKNVSFSVFPNEVLFLRGMNGSGKTTLLKSILQHDKFKDQIRFPSSPQKPKLSYLGHDLGLYTTLSLEENLEYFRGIAGDCRPEEQIITWLKDFRLWQRRKDPVSSYSRGMKQKAALVRALLPNVDLYLLDEPLTALDSEGEATAKSVLETVLSSSSMILVTHDRNFTLNSKIKTLELGDNSK</sequence>
<reference evidence="5" key="1">
    <citation type="journal article" date="2019" name="PLoS Negl. Trop. Dis.">
        <title>Revisiting the worldwide diversity of Leptospira species in the environment.</title>
        <authorList>
            <person name="Vincent A.T."/>
            <person name="Schiettekatte O."/>
            <person name="Bourhy P."/>
            <person name="Veyrier F.J."/>
            <person name="Picardeau M."/>
        </authorList>
    </citation>
    <scope>NUCLEOTIDE SEQUENCE [LARGE SCALE GENOMIC DNA]</scope>
    <source>
        <strain evidence="5">201702455</strain>
    </source>
</reference>
<protein>
    <submittedName>
        <fullName evidence="5">ABC transporter ATP-binding protein</fullName>
    </submittedName>
</protein>
<dbReference type="InterPro" id="IPR003439">
    <property type="entry name" value="ABC_transporter-like_ATP-bd"/>
</dbReference>
<dbReference type="GO" id="GO:0005524">
    <property type="term" value="F:ATP binding"/>
    <property type="evidence" value="ECO:0007669"/>
    <property type="project" value="UniProtKB-KW"/>
</dbReference>